<dbReference type="ZFIN" id="ZDB-GENE-030131-9298">
    <property type="gene designation" value="wu:fa56d06"/>
</dbReference>
<keyword evidence="3" id="KW-1185">Reference proteome</keyword>
<feature type="chain" id="PRO_5035464366" evidence="2">
    <location>
        <begin position="17"/>
        <end position="556"/>
    </location>
</feature>
<gene>
    <name evidence="4" type="primary">fa56d06</name>
    <name evidence="4 5" type="ORF">wu:fa56d06</name>
</gene>
<protein>
    <submittedName>
        <fullName evidence="4">Uncharacterized protein isoform X1</fullName>
    </submittedName>
</protein>
<evidence type="ECO:0000256" key="1">
    <source>
        <dbReference type="SAM" id="MobiDB-lite"/>
    </source>
</evidence>
<evidence type="ECO:0000256" key="2">
    <source>
        <dbReference type="SAM" id="SignalP"/>
    </source>
</evidence>
<feature type="region of interest" description="Disordered" evidence="1">
    <location>
        <begin position="184"/>
        <end position="218"/>
    </location>
</feature>
<dbReference type="AGR" id="ZFIN:ZDB-GENE-030131-9298"/>
<evidence type="ECO:0000313" key="3">
    <source>
        <dbReference type="Proteomes" id="UP000000437"/>
    </source>
</evidence>
<keyword evidence="2" id="KW-0732">Signal</keyword>
<dbReference type="RefSeq" id="XP_021326476.1">
    <property type="nucleotide sequence ID" value="XM_021470801.2"/>
</dbReference>
<reference evidence="4" key="1">
    <citation type="submission" date="2025-08" db="UniProtKB">
        <authorList>
            <consortium name="RefSeq"/>
        </authorList>
    </citation>
    <scope>IDENTIFICATION</scope>
    <source>
        <strain evidence="4">Tuebingen</strain>
        <tissue evidence="4">Fibroblasts and whole tissue</tissue>
    </source>
</reference>
<dbReference type="Proteomes" id="UP000000437">
    <property type="component" value="Chromosome 1"/>
</dbReference>
<dbReference type="AlphaFoldDB" id="A0A8M9PVT3"/>
<proteinExistence type="predicted"/>
<accession>A0A8M9PVT3</accession>
<evidence type="ECO:0000313" key="4">
    <source>
        <dbReference type="RefSeq" id="XP_021326476.1"/>
    </source>
</evidence>
<organism evidence="3 4">
    <name type="scientific">Danio rerio</name>
    <name type="common">Zebrafish</name>
    <name type="synonym">Brachydanio rerio</name>
    <dbReference type="NCBI Taxonomy" id="7955"/>
    <lineage>
        <taxon>Eukaryota</taxon>
        <taxon>Metazoa</taxon>
        <taxon>Chordata</taxon>
        <taxon>Craniata</taxon>
        <taxon>Vertebrata</taxon>
        <taxon>Euteleostomi</taxon>
        <taxon>Actinopterygii</taxon>
        <taxon>Neopterygii</taxon>
        <taxon>Teleostei</taxon>
        <taxon>Ostariophysi</taxon>
        <taxon>Cypriniformes</taxon>
        <taxon>Danionidae</taxon>
        <taxon>Danioninae</taxon>
        <taxon>Danio</taxon>
    </lineage>
</organism>
<feature type="signal peptide" evidence="2">
    <location>
        <begin position="1"/>
        <end position="16"/>
    </location>
</feature>
<feature type="compositionally biased region" description="Basic and acidic residues" evidence="1">
    <location>
        <begin position="374"/>
        <end position="407"/>
    </location>
</feature>
<evidence type="ECO:0000313" key="5">
    <source>
        <dbReference type="ZFIN" id="ZDB-GENE-030131-9298"/>
    </source>
</evidence>
<sequence length="556" mass="63820">MFKLLLLLLAVAGLHARPLHRLPNGKLKQISPEALHNEHGDNSVLKDIKNTDLKPRKQIPAPAEFCRQGTDASRRFLTDLNTKMLKHPGDKNTRVSAPLDAFRQGTENQLAVLQDLRSRHMMNPQYSIQSEKHEQRNIPAEIYRQGTEPSRNILMDLNTGLLKEQRNQMDRRVAGSAKWAVVSEHEDINSQDSSEQKENRRAAPVEDRRQGTEPSRRFLIDLNTGMPKEEESEMSRRVSGFYNPAAVEKRQGTEPSRRFLVDMNTGMLQHTVGEMNRRVSGFYNPAPYEMRMGTQNSHSTLVDPRTGQLLPTLTEQQRSTAPLDEFRQGTEYQPSTLQELRLKMMQKQSSRNTLMDLNTGRLKEHHSSKWAVVSEHEDINSQDSSEQKEDHRAAPVEDRRQGTEPSRRFLIDLNTGMPKEEESEMSRRVSGFYNPAAVEKRQGTEPSRRFLVDMNTGMLQHTVGEMNRRVSGFYNPAPYEMRMGTQNSHSTLVDPRTGQLLPTLTEQQRSTAPLDEFRQGTEYQPVILHELRLNMMHKQHKTAQLHKLKELSISKV</sequence>
<name>A0A8M9PVT3_DANRE</name>
<feature type="region of interest" description="Disordered" evidence="1">
    <location>
        <begin position="365"/>
        <end position="407"/>
    </location>
</feature>